<protein>
    <submittedName>
        <fullName evidence="1">IlvM</fullName>
        <ecNumber evidence="1">2.2.1.6</ecNumber>
    </submittedName>
</protein>
<dbReference type="InterPro" id="IPR045865">
    <property type="entry name" value="ACT-like_dom_sf"/>
</dbReference>
<dbReference type="SUPFAM" id="SSF55021">
    <property type="entry name" value="ACT-like"/>
    <property type="match status" value="1"/>
</dbReference>
<dbReference type="Proteomes" id="UP000254704">
    <property type="component" value="Unassembled WGS sequence"/>
</dbReference>
<dbReference type="RefSeq" id="WP_115323390.1">
    <property type="nucleotide sequence ID" value="NZ_CP083396.1"/>
</dbReference>
<organism evidence="1 2">
    <name type="scientific">Pasteurella canis</name>
    <dbReference type="NCBI Taxonomy" id="753"/>
    <lineage>
        <taxon>Bacteria</taxon>
        <taxon>Pseudomonadati</taxon>
        <taxon>Pseudomonadota</taxon>
        <taxon>Gammaproteobacteria</taxon>
        <taxon>Pasteurellales</taxon>
        <taxon>Pasteurellaceae</taxon>
        <taxon>Pasteurella</taxon>
    </lineage>
</organism>
<dbReference type="Gene3D" id="3.30.70.260">
    <property type="match status" value="1"/>
</dbReference>
<evidence type="ECO:0000313" key="2">
    <source>
        <dbReference type="Proteomes" id="UP000254704"/>
    </source>
</evidence>
<dbReference type="EMBL" id="UGTV01000015">
    <property type="protein sequence ID" value="SUC10903.1"/>
    <property type="molecule type" value="Genomic_DNA"/>
</dbReference>
<dbReference type="NCBIfam" id="NF008362">
    <property type="entry name" value="PRK11152.1"/>
    <property type="match status" value="1"/>
</dbReference>
<gene>
    <name evidence="1" type="primary">ilvM</name>
    <name evidence="1" type="ORF">NCTC11621_01982</name>
</gene>
<sequence>MQTYQFTLEANQRPETLERILRVIRHRGFYVVAMQVQTENDKAYCHFTLKSERALSLLINQLSKMYDVLTINHTQA</sequence>
<accession>A0A379EXG0</accession>
<dbReference type="Pfam" id="PF13710">
    <property type="entry name" value="ACT_5"/>
    <property type="match status" value="1"/>
</dbReference>
<evidence type="ECO:0000313" key="1">
    <source>
        <dbReference type="EMBL" id="SUC10903.1"/>
    </source>
</evidence>
<keyword evidence="1" id="KW-0808">Transferase</keyword>
<dbReference type="EC" id="2.2.1.6" evidence="1"/>
<reference evidence="1 2" key="1">
    <citation type="submission" date="2018-06" db="EMBL/GenBank/DDBJ databases">
        <authorList>
            <consortium name="Pathogen Informatics"/>
            <person name="Doyle S."/>
        </authorList>
    </citation>
    <scope>NUCLEOTIDE SEQUENCE [LARGE SCALE GENOMIC DNA]</scope>
    <source>
        <strain evidence="1 2">NCTC11621</strain>
    </source>
</reference>
<dbReference type="GO" id="GO:0003984">
    <property type="term" value="F:acetolactate synthase activity"/>
    <property type="evidence" value="ECO:0007669"/>
    <property type="project" value="UniProtKB-EC"/>
</dbReference>
<proteinExistence type="predicted"/>
<dbReference type="AlphaFoldDB" id="A0A379EXG0"/>
<name>A0A379EXG0_9PAST</name>